<dbReference type="Gramene" id="TVU46509">
    <property type="protein sequence ID" value="TVU46509"/>
    <property type="gene ID" value="EJB05_06050"/>
</dbReference>
<keyword evidence="2" id="KW-1185">Reference proteome</keyword>
<dbReference type="AlphaFoldDB" id="A0A5J9WDW6"/>
<comment type="caution">
    <text evidence="1">The sequence shown here is derived from an EMBL/GenBank/DDBJ whole genome shotgun (WGS) entry which is preliminary data.</text>
</comment>
<evidence type="ECO:0000313" key="1">
    <source>
        <dbReference type="EMBL" id="TVU46509.1"/>
    </source>
</evidence>
<name>A0A5J9WDW6_9POAL</name>
<proteinExistence type="predicted"/>
<dbReference type="Proteomes" id="UP000324897">
    <property type="component" value="Chromosome 5"/>
</dbReference>
<evidence type="ECO:0000313" key="2">
    <source>
        <dbReference type="Proteomes" id="UP000324897"/>
    </source>
</evidence>
<gene>
    <name evidence="1" type="ORF">EJB05_06050</name>
</gene>
<reference evidence="1 2" key="1">
    <citation type="journal article" date="2019" name="Sci. Rep.">
        <title>A high-quality genome of Eragrostis curvula grass provides insights into Poaceae evolution and supports new strategies to enhance forage quality.</title>
        <authorList>
            <person name="Carballo J."/>
            <person name="Santos B.A.C.M."/>
            <person name="Zappacosta D."/>
            <person name="Garbus I."/>
            <person name="Selva J.P."/>
            <person name="Gallo C.A."/>
            <person name="Diaz A."/>
            <person name="Albertini E."/>
            <person name="Caccamo M."/>
            <person name="Echenique V."/>
        </authorList>
    </citation>
    <scope>NUCLEOTIDE SEQUENCE [LARGE SCALE GENOMIC DNA]</scope>
    <source>
        <strain evidence="2">cv. Victoria</strain>
        <tissue evidence="1">Leaf</tissue>
    </source>
</reference>
<organism evidence="1 2">
    <name type="scientific">Eragrostis curvula</name>
    <name type="common">weeping love grass</name>
    <dbReference type="NCBI Taxonomy" id="38414"/>
    <lineage>
        <taxon>Eukaryota</taxon>
        <taxon>Viridiplantae</taxon>
        <taxon>Streptophyta</taxon>
        <taxon>Embryophyta</taxon>
        <taxon>Tracheophyta</taxon>
        <taxon>Spermatophyta</taxon>
        <taxon>Magnoliopsida</taxon>
        <taxon>Liliopsida</taxon>
        <taxon>Poales</taxon>
        <taxon>Poaceae</taxon>
        <taxon>PACMAD clade</taxon>
        <taxon>Chloridoideae</taxon>
        <taxon>Eragrostideae</taxon>
        <taxon>Eragrostidinae</taxon>
        <taxon>Eragrostis</taxon>
    </lineage>
</organism>
<protein>
    <submittedName>
        <fullName evidence="1">Uncharacterized protein</fullName>
    </submittedName>
</protein>
<sequence>MTSYFNGDSFQTARSGTSYRSARSSVYLRVRVGSQFLCVPFETSVLPVSDTHDLTSSASCSVQHFSLIAGARCCYRGTGAFLHEIVHQGALIIQFP</sequence>
<accession>A0A5J9WDW6</accession>
<dbReference type="EMBL" id="RWGY01000004">
    <property type="protein sequence ID" value="TVU46509.1"/>
    <property type="molecule type" value="Genomic_DNA"/>
</dbReference>